<feature type="transmembrane region" description="Helical" evidence="6">
    <location>
        <begin position="79"/>
        <end position="98"/>
    </location>
</feature>
<feature type="transmembrane region" description="Helical" evidence="6">
    <location>
        <begin position="317"/>
        <end position="338"/>
    </location>
</feature>
<dbReference type="KEGG" id="gbc:GbCGDNIH3_1977"/>
<feature type="transmembrane region" description="Helical" evidence="6">
    <location>
        <begin position="110"/>
        <end position="129"/>
    </location>
</feature>
<gene>
    <name evidence="7" type="ORF">GbCGDNIH3_1977</name>
</gene>
<evidence type="ECO:0000256" key="1">
    <source>
        <dbReference type="ARBA" id="ARBA00004651"/>
    </source>
</evidence>
<comment type="subcellular location">
    <subcellularLocation>
        <location evidence="1">Cell membrane</location>
        <topology evidence="1">Multi-pass membrane protein</topology>
    </subcellularLocation>
</comment>
<evidence type="ECO:0000256" key="6">
    <source>
        <dbReference type="SAM" id="Phobius"/>
    </source>
</evidence>
<organism evidence="7 8">
    <name type="scientific">Granulibacter bethesdensis</name>
    <dbReference type="NCBI Taxonomy" id="364410"/>
    <lineage>
        <taxon>Bacteria</taxon>
        <taxon>Pseudomonadati</taxon>
        <taxon>Pseudomonadota</taxon>
        <taxon>Alphaproteobacteria</taxon>
        <taxon>Acetobacterales</taxon>
        <taxon>Acetobacteraceae</taxon>
        <taxon>Granulibacter</taxon>
    </lineage>
</organism>
<feature type="transmembrane region" description="Helical" evidence="6">
    <location>
        <begin position="344"/>
        <end position="365"/>
    </location>
</feature>
<protein>
    <submittedName>
        <fullName evidence="7">Membrane spanning protein</fullName>
    </submittedName>
</protein>
<dbReference type="Proteomes" id="UP000019438">
    <property type="component" value="Chromosome"/>
</dbReference>
<dbReference type="PANTHER" id="PTHR39087:SF2">
    <property type="entry name" value="UPF0104 MEMBRANE PROTEIN MJ1595"/>
    <property type="match status" value="1"/>
</dbReference>
<dbReference type="AlphaFoldDB" id="A0AAN0VGQ1"/>
<evidence type="ECO:0000313" key="8">
    <source>
        <dbReference type="Proteomes" id="UP000019438"/>
    </source>
</evidence>
<feature type="transmembrane region" description="Helical" evidence="6">
    <location>
        <begin position="287"/>
        <end position="305"/>
    </location>
</feature>
<keyword evidence="5 6" id="KW-0472">Membrane</keyword>
<dbReference type="EMBL" id="CP003181">
    <property type="protein sequence ID" value="AHJ63864.1"/>
    <property type="molecule type" value="Genomic_DNA"/>
</dbReference>
<accession>A0AAN0VGQ1</accession>
<keyword evidence="4 6" id="KW-1133">Transmembrane helix</keyword>
<evidence type="ECO:0000256" key="5">
    <source>
        <dbReference type="ARBA" id="ARBA00023136"/>
    </source>
</evidence>
<feature type="transmembrane region" description="Helical" evidence="6">
    <location>
        <begin position="160"/>
        <end position="180"/>
    </location>
</feature>
<evidence type="ECO:0000256" key="2">
    <source>
        <dbReference type="ARBA" id="ARBA00022475"/>
    </source>
</evidence>
<evidence type="ECO:0000256" key="3">
    <source>
        <dbReference type="ARBA" id="ARBA00022692"/>
    </source>
</evidence>
<sequence>MILAAEKGEHAVRLACGCPSTADLRLGQNYAALPSLEKYLHRLAGCRVSPFFRVARAPFFFPQTGLAGWFGRAERLQRISILAALLGLALATGLIGWFGLDQVLDATLRIGWKGLGLLCLLQVPIFLLLGRAWRQMLPGNVSFWLPVWCRMVRDAASTCLPFSQIGGLVLGARAATLWGLRWPVAAASTIVDVTCEFLAQLIFALLGLSILLASTSSGTLLIPAVAGVVVAGLAGWAAVWVQRHGVGPMMRALAAKVAAPALGDGIDCLEMELTQLSANLPALLRGIGWHFLAWMGSGVATWLTAHMLGVQLPFIDALAVEGMMHGLVAGAFMVPGLLGVQEAAYVALGSVFGVPPDIAIGISLVRRARDLLVGVPILLGWQMTEARALRR</sequence>
<dbReference type="GO" id="GO:0005886">
    <property type="term" value="C:plasma membrane"/>
    <property type="evidence" value="ECO:0007669"/>
    <property type="project" value="UniProtKB-SubCell"/>
</dbReference>
<keyword evidence="2" id="KW-1003">Cell membrane</keyword>
<dbReference type="NCBIfam" id="TIGR03476">
    <property type="entry name" value="HpnL"/>
    <property type="match status" value="1"/>
</dbReference>
<name>A0AAN0VGQ1_9PROT</name>
<feature type="transmembrane region" description="Helical" evidence="6">
    <location>
        <begin position="220"/>
        <end position="241"/>
    </location>
</feature>
<evidence type="ECO:0000313" key="7">
    <source>
        <dbReference type="EMBL" id="AHJ63864.1"/>
    </source>
</evidence>
<dbReference type="InterPro" id="IPR022791">
    <property type="entry name" value="L-PG_synthase/AglD"/>
</dbReference>
<keyword evidence="3 6" id="KW-0812">Transmembrane</keyword>
<proteinExistence type="predicted"/>
<feature type="transmembrane region" description="Helical" evidence="6">
    <location>
        <begin position="186"/>
        <end position="213"/>
    </location>
</feature>
<evidence type="ECO:0000256" key="4">
    <source>
        <dbReference type="ARBA" id="ARBA00022989"/>
    </source>
</evidence>
<dbReference type="PANTHER" id="PTHR39087">
    <property type="entry name" value="UPF0104 MEMBRANE PROTEIN MJ1595"/>
    <property type="match status" value="1"/>
</dbReference>
<dbReference type="Pfam" id="PF03706">
    <property type="entry name" value="LPG_synthase_TM"/>
    <property type="match status" value="1"/>
</dbReference>
<reference evidence="8" key="1">
    <citation type="submission" date="2012-06" db="EMBL/GenBank/DDBJ databases">
        <title>Genome analysis of multiple Granulibacter bethesdensis isolates demonstrates substantial genome diversity.</title>
        <authorList>
            <person name="Greenberg D.E."/>
            <person name="Porcella S.F."/>
            <person name="Zarember K."/>
            <person name="Zelazny A.M."/>
            <person name="Bruno D."/>
            <person name="Martens C."/>
            <person name="Barbian K.D."/>
            <person name="Jaske E."/>
            <person name="Holland S.M."/>
        </authorList>
    </citation>
    <scope>NUCLEOTIDE SEQUENCE [LARGE SCALE GENOMIC DNA]</scope>
    <source>
        <strain evidence="8">CGDNIH3</strain>
    </source>
</reference>